<dbReference type="InterPro" id="IPR025640">
    <property type="entry name" value="GYF_2"/>
</dbReference>
<organism evidence="3 4">
    <name type="scientific">Entotheonella factor</name>
    <dbReference type="NCBI Taxonomy" id="1429438"/>
    <lineage>
        <taxon>Bacteria</taxon>
        <taxon>Pseudomonadati</taxon>
        <taxon>Nitrospinota/Tectimicrobiota group</taxon>
        <taxon>Candidatus Tectimicrobiota</taxon>
        <taxon>Candidatus Entotheonellia</taxon>
        <taxon>Candidatus Entotheonellales</taxon>
        <taxon>Candidatus Entotheonellaceae</taxon>
        <taxon>Candidatus Entotheonella</taxon>
    </lineage>
</organism>
<dbReference type="InterPro" id="IPR033880">
    <property type="entry name" value="SPFH_YdjI"/>
</dbReference>
<dbReference type="InterPro" id="IPR036013">
    <property type="entry name" value="Band_7/SPFH_dom_sf"/>
</dbReference>
<evidence type="ECO:0000259" key="1">
    <source>
        <dbReference type="Pfam" id="PF13421"/>
    </source>
</evidence>
<sequence>MGFVNKLRNELIDIVEWIDDSRHTLVWRFPRYHNQIKNGAQLIVRPGQVAVFVEQGKIAEVFEPGTHTLSTANLPILSTLKGWMHGFDSPFKAEVYFVTTRQITEMKWGTPNPVIVRDPDFGPIRVRAFGTYTIKAIDPEALLRELVGTDGSFESDEITVLLRSIINNAFAEVVAKSGISVIDLASNYADLSEQIRQACINQVDTEYGLDFPQLYIVNISVPEEVEKALDARSSMGMIGHLGAYQQYQLGQAISTAAANPAGGLAAAGIGLGMGMAYTGQMIPTHGNPAAVPPVPSQAGAQWHVAVNGQPTGPFNMLQLQEAVASGQLTGASLVWCTGMSTWAPASTVDDLAVLFTTPPPIPKGQI</sequence>
<dbReference type="Pfam" id="PF14237">
    <property type="entry name" value="GYF_2"/>
    <property type="match status" value="1"/>
</dbReference>
<dbReference type="CDD" id="cd03408">
    <property type="entry name" value="SPFH_like_u1"/>
    <property type="match status" value="1"/>
</dbReference>
<comment type="caution">
    <text evidence="3">The sequence shown here is derived from an EMBL/GenBank/DDBJ whole genome shotgun (WGS) entry which is preliminary data.</text>
</comment>
<dbReference type="PANTHER" id="PTHR37826">
    <property type="entry name" value="FLOTILLIN BAND_7_5 DOMAIN PROTEIN"/>
    <property type="match status" value="1"/>
</dbReference>
<accession>W4LBM7</accession>
<dbReference type="PANTHER" id="PTHR37826:SF2">
    <property type="entry name" value="ZINC-RIBBON DOMAIN-CONTAINING PROTEIN"/>
    <property type="match status" value="1"/>
</dbReference>
<proteinExistence type="predicted"/>
<dbReference type="Pfam" id="PF13421">
    <property type="entry name" value="Band_7_1"/>
    <property type="match status" value="1"/>
</dbReference>
<evidence type="ECO:0000313" key="4">
    <source>
        <dbReference type="Proteomes" id="UP000019141"/>
    </source>
</evidence>
<protein>
    <submittedName>
        <fullName evidence="3">Antifreeze protein, type I</fullName>
    </submittedName>
</protein>
<gene>
    <name evidence="3" type="ORF">ETSY1_30885</name>
</gene>
<reference evidence="3 4" key="1">
    <citation type="journal article" date="2014" name="Nature">
        <title>An environmental bacterial taxon with a large and distinct metabolic repertoire.</title>
        <authorList>
            <person name="Wilson M.C."/>
            <person name="Mori T."/>
            <person name="Ruckert C."/>
            <person name="Uria A.R."/>
            <person name="Helf M.J."/>
            <person name="Takada K."/>
            <person name="Gernert C."/>
            <person name="Steffens U.A."/>
            <person name="Heycke N."/>
            <person name="Schmitt S."/>
            <person name="Rinke C."/>
            <person name="Helfrich E.J."/>
            <person name="Brachmann A.O."/>
            <person name="Gurgui C."/>
            <person name="Wakimoto T."/>
            <person name="Kracht M."/>
            <person name="Crusemann M."/>
            <person name="Hentschel U."/>
            <person name="Abe I."/>
            <person name="Matsunaga S."/>
            <person name="Kalinowski J."/>
            <person name="Takeyama H."/>
            <person name="Piel J."/>
        </authorList>
    </citation>
    <scope>NUCLEOTIDE SEQUENCE [LARGE SCALE GENOMIC DNA]</scope>
    <source>
        <strain evidence="4">TSY1</strain>
    </source>
</reference>
<dbReference type="EMBL" id="AZHW01000924">
    <property type="protein sequence ID" value="ETW95382.1"/>
    <property type="molecule type" value="Genomic_DNA"/>
</dbReference>
<evidence type="ECO:0000259" key="2">
    <source>
        <dbReference type="Pfam" id="PF14237"/>
    </source>
</evidence>
<evidence type="ECO:0000313" key="3">
    <source>
        <dbReference type="EMBL" id="ETW95382.1"/>
    </source>
</evidence>
<name>W4LBM7_ENTF1</name>
<dbReference type="Proteomes" id="UP000019141">
    <property type="component" value="Unassembled WGS sequence"/>
</dbReference>
<dbReference type="PATRIC" id="fig|1429438.4.peg.5870"/>
<dbReference type="Gene3D" id="3.30.479.30">
    <property type="entry name" value="Band 7 domain"/>
    <property type="match status" value="1"/>
</dbReference>
<dbReference type="AlphaFoldDB" id="W4LBM7"/>
<feature type="domain" description="GYF" evidence="2">
    <location>
        <begin position="302"/>
        <end position="351"/>
    </location>
</feature>
<dbReference type="HOGENOM" id="CLU_037108_0_0_7"/>
<feature type="domain" description="SPFH" evidence="1">
    <location>
        <begin position="26"/>
        <end position="236"/>
    </location>
</feature>
<keyword evidence="4" id="KW-1185">Reference proteome</keyword>
<dbReference type="SUPFAM" id="SSF117892">
    <property type="entry name" value="Band 7/SPFH domain"/>
    <property type="match status" value="1"/>
</dbReference>